<sequence>MKKLTSSLVVLFLFLSAILLGGCEALKKPKDPDDLHTIVSAELKKDFPLEIDLAAFNQTAQKGVWRDGTERVLFEGILRWNLKEMCEQAGFQLRNLKQLELEEVTIKAHTPSDYNVGFFRKLSILSGTPLKPFAQSDNSNAQDQITFTLSDKDLLKLLKNEELAIKLVTTQKGKAPMVDKLLLVILFKGNIKVEK</sequence>
<dbReference type="RefSeq" id="WP_036884321.1">
    <property type="nucleotide sequence ID" value="NZ_JQZW01000009.1"/>
</dbReference>
<keyword evidence="2" id="KW-1185">Reference proteome</keyword>
<accession>A0A0A2G3D3</accession>
<reference evidence="1 2" key="1">
    <citation type="submission" date="2014-08" db="EMBL/GenBank/DDBJ databases">
        <title>Porphyromonas gingivicanis strain:COT-022_OH1391 Genome sequencing.</title>
        <authorList>
            <person name="Wallis C."/>
            <person name="Deusch O."/>
            <person name="O'Flynn C."/>
            <person name="Davis I."/>
            <person name="Jospin G."/>
            <person name="Darling A.E."/>
            <person name="Coil D.A."/>
            <person name="Alexiev A."/>
            <person name="Horsfall A."/>
            <person name="Kirkwood N."/>
            <person name="Harris S."/>
            <person name="Eisen J.A."/>
        </authorList>
    </citation>
    <scope>NUCLEOTIDE SEQUENCE [LARGE SCALE GENOMIC DNA]</scope>
    <source>
        <strain evidence="2">COT-022 OH1391</strain>
    </source>
</reference>
<comment type="caution">
    <text evidence="1">The sequence shown here is derived from an EMBL/GenBank/DDBJ whole genome shotgun (WGS) entry which is preliminary data.</text>
</comment>
<dbReference type="AlphaFoldDB" id="A0A0A2G3D3"/>
<evidence type="ECO:0000313" key="2">
    <source>
        <dbReference type="Proteomes" id="UP000030134"/>
    </source>
</evidence>
<organism evidence="1 2">
    <name type="scientific">Porphyromonas gingivicanis</name>
    <dbReference type="NCBI Taxonomy" id="266762"/>
    <lineage>
        <taxon>Bacteria</taxon>
        <taxon>Pseudomonadati</taxon>
        <taxon>Bacteroidota</taxon>
        <taxon>Bacteroidia</taxon>
        <taxon>Bacteroidales</taxon>
        <taxon>Porphyromonadaceae</taxon>
        <taxon>Porphyromonas</taxon>
    </lineage>
</organism>
<dbReference type="PROSITE" id="PS51257">
    <property type="entry name" value="PROKAR_LIPOPROTEIN"/>
    <property type="match status" value="1"/>
</dbReference>
<protein>
    <recommendedName>
        <fullName evidence="3">Lipoprotein</fullName>
    </recommendedName>
</protein>
<proteinExistence type="predicted"/>
<dbReference type="Proteomes" id="UP000030134">
    <property type="component" value="Unassembled WGS sequence"/>
</dbReference>
<evidence type="ECO:0000313" key="1">
    <source>
        <dbReference type="EMBL" id="KGN97771.1"/>
    </source>
</evidence>
<dbReference type="OrthoDB" id="9856044at2"/>
<dbReference type="EMBL" id="JQZW01000009">
    <property type="protein sequence ID" value="KGN97771.1"/>
    <property type="molecule type" value="Genomic_DNA"/>
</dbReference>
<evidence type="ECO:0008006" key="3">
    <source>
        <dbReference type="Google" id="ProtNLM"/>
    </source>
</evidence>
<gene>
    <name evidence="1" type="ORF">HQ36_05795</name>
</gene>
<name>A0A0A2G3D3_9PORP</name>